<sequence>MAPLATDKCPVCGMFVSKYPDWVATVTFRDSTTLFFDGAKDFFTYYHNMRKYTPARKQDAISAITVNDYYTLKPINARQAYFVSGSNVYGPMGKELVPFGKQADAQAFAKDHKGKQVLRFADVTQAVLKTLE</sequence>
<dbReference type="Proteomes" id="UP000618926">
    <property type="component" value="Unassembled WGS sequence"/>
</dbReference>
<organism evidence="1 2">
    <name type="scientific">Geobacter anodireducens</name>
    <dbReference type="NCBI Taxonomy" id="1340425"/>
    <lineage>
        <taxon>Bacteria</taxon>
        <taxon>Pseudomonadati</taxon>
        <taxon>Thermodesulfobacteriota</taxon>
        <taxon>Desulfuromonadia</taxon>
        <taxon>Geobacterales</taxon>
        <taxon>Geobacteraceae</taxon>
        <taxon>Geobacter</taxon>
    </lineage>
</organism>
<dbReference type="InterPro" id="IPR008719">
    <property type="entry name" value="N2O_reductase_NosL"/>
</dbReference>
<dbReference type="Gene3D" id="3.30.70.2050">
    <property type="match status" value="1"/>
</dbReference>
<protein>
    <submittedName>
        <fullName evidence="1">Nitrous oxide reductase accessory protein NosL</fullName>
    </submittedName>
</protein>
<evidence type="ECO:0000313" key="2">
    <source>
        <dbReference type="Proteomes" id="UP000618926"/>
    </source>
</evidence>
<reference evidence="1 2" key="1">
    <citation type="submission" date="2020-10" db="EMBL/GenBank/DDBJ databases">
        <title>Investigation of anaerobic biodegradation of phenanthrene by a sulfate-dependent Geobacter anodireducens strain PheS2.</title>
        <authorList>
            <person name="Zhang Z."/>
        </authorList>
    </citation>
    <scope>NUCLEOTIDE SEQUENCE [LARGE SCALE GENOMIC DNA]</scope>
    <source>
        <strain evidence="1 2">PheS2</strain>
    </source>
</reference>
<comment type="caution">
    <text evidence="1">The sequence shown here is derived from an EMBL/GenBank/DDBJ whole genome shotgun (WGS) entry which is preliminary data.</text>
</comment>
<evidence type="ECO:0000313" key="1">
    <source>
        <dbReference type="EMBL" id="MBE2888474.1"/>
    </source>
</evidence>
<dbReference type="PANTHER" id="PTHR41247">
    <property type="entry name" value="HTH-TYPE TRANSCRIPTIONAL REPRESSOR YCNK"/>
    <property type="match status" value="1"/>
</dbReference>
<gene>
    <name evidence="1" type="ORF">IIE05_10890</name>
</gene>
<dbReference type="Pfam" id="PF05573">
    <property type="entry name" value="NosL"/>
    <property type="match status" value="1"/>
</dbReference>
<name>A0ABR9NW42_9BACT</name>
<accession>A0ABR9NW42</accession>
<dbReference type="EMBL" id="JADBFD010000014">
    <property type="protein sequence ID" value="MBE2888474.1"/>
    <property type="molecule type" value="Genomic_DNA"/>
</dbReference>
<keyword evidence="2" id="KW-1185">Reference proteome</keyword>
<proteinExistence type="predicted"/>
<dbReference type="PANTHER" id="PTHR41247:SF1">
    <property type="entry name" value="HTH-TYPE TRANSCRIPTIONAL REPRESSOR YCNK"/>
    <property type="match status" value="1"/>
</dbReference>
<dbReference type="SUPFAM" id="SSF160387">
    <property type="entry name" value="NosL/MerB-like"/>
    <property type="match status" value="1"/>
</dbReference>